<dbReference type="InterPro" id="IPR036259">
    <property type="entry name" value="MFS_trans_sf"/>
</dbReference>
<keyword evidence="2" id="KW-0813">Transport</keyword>
<keyword evidence="3" id="KW-1003">Cell membrane</keyword>
<feature type="transmembrane region" description="Helical" evidence="8">
    <location>
        <begin position="63"/>
        <end position="83"/>
    </location>
</feature>
<evidence type="ECO:0000313" key="10">
    <source>
        <dbReference type="EMBL" id="SMH65004.1"/>
    </source>
</evidence>
<dbReference type="InterPro" id="IPR011701">
    <property type="entry name" value="MFS"/>
</dbReference>
<feature type="region of interest" description="Disordered" evidence="7">
    <location>
        <begin position="1"/>
        <end position="24"/>
    </location>
</feature>
<evidence type="ECO:0000256" key="1">
    <source>
        <dbReference type="ARBA" id="ARBA00004651"/>
    </source>
</evidence>
<proteinExistence type="predicted"/>
<comment type="subcellular location">
    <subcellularLocation>
        <location evidence="1">Cell membrane</location>
        <topology evidence="1">Multi-pass membrane protein</topology>
    </subcellularLocation>
</comment>
<keyword evidence="11" id="KW-1185">Reference proteome</keyword>
<evidence type="ECO:0000256" key="4">
    <source>
        <dbReference type="ARBA" id="ARBA00022692"/>
    </source>
</evidence>
<evidence type="ECO:0000313" key="11">
    <source>
        <dbReference type="Proteomes" id="UP000193925"/>
    </source>
</evidence>
<sequence length="417" mass="44430">MASSETPHRGKSRAAQKGPPMSPLEKRAVSGLSFIYVARMLGLFMLMPVLALDNDQLRYSTPLLLGLAIGIYGLAQAALQFPFGVASDRFGRKRVLVFGILIFVLGSLLGAVTHNIWGIILARLLQGAGAVSSVLLATAGDLTGEQHRTKAMAAIGGSIAIAYVLGMALGPVFYGVWGLTGVFLVAAALGVLALFPLWKVIPPIPHNHQQRMGSWRDALRMFKHPPVLTASIGIFILQMVLGASFVVLSPELVNAMHIPDAAVWEVYLPVMLLSVAGMLYPVIYAERHKQHGQMLVFSGLAIAAGALIMGLLAGRFWPVAIGAVIFFVGYNIASAILPSMMSRSTKPEQRGAASGVYSLMQFLGIFVGGVVGGWGLGMAGEKGVFYILAVVGLLLALQSWNGKRVALLLKPDYSQKL</sequence>
<feature type="transmembrane region" description="Helical" evidence="8">
    <location>
        <begin position="357"/>
        <end position="377"/>
    </location>
</feature>
<dbReference type="PRINTS" id="PR01036">
    <property type="entry name" value="TCRTETB"/>
</dbReference>
<evidence type="ECO:0000256" key="7">
    <source>
        <dbReference type="SAM" id="MobiDB-lite"/>
    </source>
</evidence>
<evidence type="ECO:0000256" key="2">
    <source>
        <dbReference type="ARBA" id="ARBA00022448"/>
    </source>
</evidence>
<accession>A0ABY1MMK3</accession>
<organism evidence="10 11">
    <name type="scientific">Acidithiobacillus ferrivorans</name>
    <dbReference type="NCBI Taxonomy" id="160808"/>
    <lineage>
        <taxon>Bacteria</taxon>
        <taxon>Pseudomonadati</taxon>
        <taxon>Pseudomonadota</taxon>
        <taxon>Acidithiobacillia</taxon>
        <taxon>Acidithiobacillales</taxon>
        <taxon>Acidithiobacillaceae</taxon>
        <taxon>Acidithiobacillus</taxon>
    </lineage>
</organism>
<feature type="transmembrane region" description="Helical" evidence="8">
    <location>
        <begin position="266"/>
        <end position="283"/>
    </location>
</feature>
<feature type="transmembrane region" description="Helical" evidence="8">
    <location>
        <begin position="383"/>
        <end position="400"/>
    </location>
</feature>
<dbReference type="PANTHER" id="PTHR23517:SF2">
    <property type="entry name" value="MULTIDRUG RESISTANCE PROTEIN MDTH"/>
    <property type="match status" value="1"/>
</dbReference>
<feature type="transmembrane region" description="Helical" evidence="8">
    <location>
        <begin position="222"/>
        <end position="246"/>
    </location>
</feature>
<dbReference type="InterPro" id="IPR020846">
    <property type="entry name" value="MFS_dom"/>
</dbReference>
<dbReference type="SUPFAM" id="SSF103473">
    <property type="entry name" value="MFS general substrate transporter"/>
    <property type="match status" value="1"/>
</dbReference>
<feature type="transmembrane region" description="Helical" evidence="8">
    <location>
        <begin position="31"/>
        <end position="51"/>
    </location>
</feature>
<keyword evidence="6 8" id="KW-0472">Membrane</keyword>
<feature type="transmembrane region" description="Helical" evidence="8">
    <location>
        <begin position="95"/>
        <end position="113"/>
    </location>
</feature>
<keyword evidence="5 8" id="KW-1133">Transmembrane helix</keyword>
<evidence type="ECO:0000256" key="6">
    <source>
        <dbReference type="ARBA" id="ARBA00023136"/>
    </source>
</evidence>
<dbReference type="InterPro" id="IPR050171">
    <property type="entry name" value="MFS_Transporters"/>
</dbReference>
<reference evidence="10 11" key="1">
    <citation type="submission" date="2017-03" db="EMBL/GenBank/DDBJ databases">
        <authorList>
            <person name="Regsiter A."/>
            <person name="William W."/>
        </authorList>
    </citation>
    <scope>NUCLEOTIDE SEQUENCE [LARGE SCALE GENOMIC DNA]</scope>
    <source>
        <strain evidence="10">PRJEB5721</strain>
    </source>
</reference>
<gene>
    <name evidence="10" type="ORF">AFERRI_11038</name>
</gene>
<keyword evidence="4 8" id="KW-0812">Transmembrane</keyword>
<protein>
    <submittedName>
        <fullName evidence="10">Major facilitator superfamily MFS_1</fullName>
    </submittedName>
</protein>
<evidence type="ECO:0000259" key="9">
    <source>
        <dbReference type="PROSITE" id="PS50850"/>
    </source>
</evidence>
<evidence type="ECO:0000256" key="3">
    <source>
        <dbReference type="ARBA" id="ARBA00022475"/>
    </source>
</evidence>
<feature type="transmembrane region" description="Helical" evidence="8">
    <location>
        <begin position="319"/>
        <end position="337"/>
    </location>
</feature>
<dbReference type="Gene3D" id="1.20.1250.20">
    <property type="entry name" value="MFS general substrate transporter like domains"/>
    <property type="match status" value="1"/>
</dbReference>
<feature type="domain" description="Major facilitator superfamily (MFS) profile" evidence="9">
    <location>
        <begin position="28"/>
        <end position="407"/>
    </location>
</feature>
<dbReference type="PANTHER" id="PTHR23517">
    <property type="entry name" value="RESISTANCE PROTEIN MDTM, PUTATIVE-RELATED-RELATED"/>
    <property type="match status" value="1"/>
</dbReference>
<feature type="transmembrane region" description="Helical" evidence="8">
    <location>
        <begin position="295"/>
        <end position="313"/>
    </location>
</feature>
<evidence type="ECO:0000256" key="8">
    <source>
        <dbReference type="SAM" id="Phobius"/>
    </source>
</evidence>
<name>A0ABY1MMK3_9PROT</name>
<dbReference type="Pfam" id="PF07690">
    <property type="entry name" value="MFS_1"/>
    <property type="match status" value="1"/>
</dbReference>
<dbReference type="PROSITE" id="PS50850">
    <property type="entry name" value="MFS"/>
    <property type="match status" value="1"/>
</dbReference>
<evidence type="ECO:0000256" key="5">
    <source>
        <dbReference type="ARBA" id="ARBA00022989"/>
    </source>
</evidence>
<dbReference type="CDD" id="cd17472">
    <property type="entry name" value="MFS_YajR_like"/>
    <property type="match status" value="1"/>
</dbReference>
<feature type="transmembrane region" description="Helical" evidence="8">
    <location>
        <begin position="151"/>
        <end position="170"/>
    </location>
</feature>
<dbReference type="EMBL" id="LT841305">
    <property type="protein sequence ID" value="SMH65004.1"/>
    <property type="molecule type" value="Genomic_DNA"/>
</dbReference>
<dbReference type="Proteomes" id="UP000193925">
    <property type="component" value="Chromosome AFERRI"/>
</dbReference>
<feature type="transmembrane region" description="Helical" evidence="8">
    <location>
        <begin position="176"/>
        <end position="201"/>
    </location>
</feature>